<gene>
    <name evidence="1" type="ORF">DFH94DRAFT_322432</name>
</gene>
<dbReference type="AlphaFoldDB" id="A0A9P5N1F8"/>
<reference evidence="1" key="2">
    <citation type="journal article" date="2020" name="Nat. Commun.">
        <title>Large-scale genome sequencing of mycorrhizal fungi provides insights into the early evolution of symbiotic traits.</title>
        <authorList>
            <person name="Miyauchi S."/>
            <person name="Kiss E."/>
            <person name="Kuo A."/>
            <person name="Drula E."/>
            <person name="Kohler A."/>
            <person name="Sanchez-Garcia M."/>
            <person name="Morin E."/>
            <person name="Andreopoulos B."/>
            <person name="Barry K.W."/>
            <person name="Bonito G."/>
            <person name="Buee M."/>
            <person name="Carver A."/>
            <person name="Chen C."/>
            <person name="Cichocki N."/>
            <person name="Clum A."/>
            <person name="Culley D."/>
            <person name="Crous P.W."/>
            <person name="Fauchery L."/>
            <person name="Girlanda M."/>
            <person name="Hayes R.D."/>
            <person name="Keri Z."/>
            <person name="LaButti K."/>
            <person name="Lipzen A."/>
            <person name="Lombard V."/>
            <person name="Magnuson J."/>
            <person name="Maillard F."/>
            <person name="Murat C."/>
            <person name="Nolan M."/>
            <person name="Ohm R.A."/>
            <person name="Pangilinan J."/>
            <person name="Pereira M.F."/>
            <person name="Perotto S."/>
            <person name="Peter M."/>
            <person name="Pfister S."/>
            <person name="Riley R."/>
            <person name="Sitrit Y."/>
            <person name="Stielow J.B."/>
            <person name="Szollosi G."/>
            <person name="Zifcakova L."/>
            <person name="Stursova M."/>
            <person name="Spatafora J.W."/>
            <person name="Tedersoo L."/>
            <person name="Vaario L.M."/>
            <person name="Yamada A."/>
            <person name="Yan M."/>
            <person name="Wang P."/>
            <person name="Xu J."/>
            <person name="Bruns T."/>
            <person name="Baldrian P."/>
            <person name="Vilgalys R."/>
            <person name="Dunand C."/>
            <person name="Henrissat B."/>
            <person name="Grigoriev I.V."/>
            <person name="Hibbett D."/>
            <person name="Nagy L.G."/>
            <person name="Martin F.M."/>
        </authorList>
    </citation>
    <scope>NUCLEOTIDE SEQUENCE</scope>
    <source>
        <strain evidence="1">Prilba</strain>
    </source>
</reference>
<proteinExistence type="predicted"/>
<dbReference type="EMBL" id="WHVB01000004">
    <property type="protein sequence ID" value="KAF8483735.1"/>
    <property type="molecule type" value="Genomic_DNA"/>
</dbReference>
<dbReference type="Proteomes" id="UP000759537">
    <property type="component" value="Unassembled WGS sequence"/>
</dbReference>
<accession>A0A9P5N1F8</accession>
<sequence>MQFITILSLILSFLAIYGDFYNLRLLLPRNVVPSVSKSYSEATTLLEQAEAINIPNVSDYRASLAILRNEFLQMRTDSHRSPGIFQQLYLLFPFGLTWRLYDLKWRIDAIRRSIELAVDERQLLNNANNANSHATSTALPASTTVTVIPMNIDEPTPPARAVTSTLSAA</sequence>
<keyword evidence="2" id="KW-1185">Reference proteome</keyword>
<comment type="caution">
    <text evidence="1">The sequence shown here is derived from an EMBL/GenBank/DDBJ whole genome shotgun (WGS) entry which is preliminary data.</text>
</comment>
<evidence type="ECO:0000313" key="1">
    <source>
        <dbReference type="EMBL" id="KAF8483735.1"/>
    </source>
</evidence>
<organism evidence="1 2">
    <name type="scientific">Russula ochroleuca</name>
    <dbReference type="NCBI Taxonomy" id="152965"/>
    <lineage>
        <taxon>Eukaryota</taxon>
        <taxon>Fungi</taxon>
        <taxon>Dikarya</taxon>
        <taxon>Basidiomycota</taxon>
        <taxon>Agaricomycotina</taxon>
        <taxon>Agaricomycetes</taxon>
        <taxon>Russulales</taxon>
        <taxon>Russulaceae</taxon>
        <taxon>Russula</taxon>
    </lineage>
</organism>
<evidence type="ECO:0000313" key="2">
    <source>
        <dbReference type="Proteomes" id="UP000759537"/>
    </source>
</evidence>
<protein>
    <submittedName>
        <fullName evidence="1">Uncharacterized protein</fullName>
    </submittedName>
</protein>
<reference evidence="1" key="1">
    <citation type="submission" date="2019-10" db="EMBL/GenBank/DDBJ databases">
        <authorList>
            <consortium name="DOE Joint Genome Institute"/>
            <person name="Kuo A."/>
            <person name="Miyauchi S."/>
            <person name="Kiss E."/>
            <person name="Drula E."/>
            <person name="Kohler A."/>
            <person name="Sanchez-Garcia M."/>
            <person name="Andreopoulos B."/>
            <person name="Barry K.W."/>
            <person name="Bonito G."/>
            <person name="Buee M."/>
            <person name="Carver A."/>
            <person name="Chen C."/>
            <person name="Cichocki N."/>
            <person name="Clum A."/>
            <person name="Culley D."/>
            <person name="Crous P.W."/>
            <person name="Fauchery L."/>
            <person name="Girlanda M."/>
            <person name="Hayes R."/>
            <person name="Keri Z."/>
            <person name="LaButti K."/>
            <person name="Lipzen A."/>
            <person name="Lombard V."/>
            <person name="Magnuson J."/>
            <person name="Maillard F."/>
            <person name="Morin E."/>
            <person name="Murat C."/>
            <person name="Nolan M."/>
            <person name="Ohm R."/>
            <person name="Pangilinan J."/>
            <person name="Pereira M."/>
            <person name="Perotto S."/>
            <person name="Peter M."/>
            <person name="Riley R."/>
            <person name="Sitrit Y."/>
            <person name="Stielow B."/>
            <person name="Szollosi G."/>
            <person name="Zifcakova L."/>
            <person name="Stursova M."/>
            <person name="Spatafora J.W."/>
            <person name="Tedersoo L."/>
            <person name="Vaario L.-M."/>
            <person name="Yamada A."/>
            <person name="Yan M."/>
            <person name="Wang P."/>
            <person name="Xu J."/>
            <person name="Bruns T."/>
            <person name="Baldrian P."/>
            <person name="Vilgalys R."/>
            <person name="Henrissat B."/>
            <person name="Grigoriev I.V."/>
            <person name="Hibbett D."/>
            <person name="Nagy L.G."/>
            <person name="Martin F.M."/>
        </authorList>
    </citation>
    <scope>NUCLEOTIDE SEQUENCE</scope>
    <source>
        <strain evidence="1">Prilba</strain>
    </source>
</reference>
<name>A0A9P5N1F8_9AGAM</name>
<dbReference type="OrthoDB" id="3235184at2759"/>